<evidence type="ECO:0000313" key="2">
    <source>
        <dbReference type="Proteomes" id="UP001500002"/>
    </source>
</evidence>
<evidence type="ECO:0008006" key="3">
    <source>
        <dbReference type="Google" id="ProtNLM"/>
    </source>
</evidence>
<evidence type="ECO:0000313" key="1">
    <source>
        <dbReference type="EMBL" id="GAA1814093.1"/>
    </source>
</evidence>
<dbReference type="RefSeq" id="WP_344296529.1">
    <property type="nucleotide sequence ID" value="NZ_BAAANJ010000009.1"/>
</dbReference>
<dbReference type="Proteomes" id="UP001500002">
    <property type="component" value="Unassembled WGS sequence"/>
</dbReference>
<protein>
    <recommendedName>
        <fullName evidence="3">CopG family transcriptional regulator</fullName>
    </recommendedName>
</protein>
<organism evidence="1 2">
    <name type="scientific">Agromyces neolithicus</name>
    <dbReference type="NCBI Taxonomy" id="269420"/>
    <lineage>
        <taxon>Bacteria</taxon>
        <taxon>Bacillati</taxon>
        <taxon>Actinomycetota</taxon>
        <taxon>Actinomycetes</taxon>
        <taxon>Micrococcales</taxon>
        <taxon>Microbacteriaceae</taxon>
        <taxon>Agromyces</taxon>
    </lineage>
</organism>
<comment type="caution">
    <text evidence="1">The sequence shown here is derived from an EMBL/GenBank/DDBJ whole genome shotgun (WGS) entry which is preliminary data.</text>
</comment>
<name>A0ABN2M7Z1_9MICO</name>
<accession>A0ABN2M7Z1</accession>
<dbReference type="EMBL" id="BAAANJ010000009">
    <property type="protein sequence ID" value="GAA1814093.1"/>
    <property type="molecule type" value="Genomic_DNA"/>
</dbReference>
<reference evidence="1 2" key="1">
    <citation type="journal article" date="2019" name="Int. J. Syst. Evol. Microbiol.">
        <title>The Global Catalogue of Microorganisms (GCM) 10K type strain sequencing project: providing services to taxonomists for standard genome sequencing and annotation.</title>
        <authorList>
            <consortium name="The Broad Institute Genomics Platform"/>
            <consortium name="The Broad Institute Genome Sequencing Center for Infectious Disease"/>
            <person name="Wu L."/>
            <person name="Ma J."/>
        </authorList>
    </citation>
    <scope>NUCLEOTIDE SEQUENCE [LARGE SCALE GENOMIC DNA]</scope>
    <source>
        <strain evidence="1 2">JCM 14322</strain>
    </source>
</reference>
<keyword evidence="2" id="KW-1185">Reference proteome</keyword>
<gene>
    <name evidence="1" type="ORF">GCM10009749_24380</name>
</gene>
<sequence length="155" mass="17016">MAGHTIRIDESTQRLVADLAYLLDVTKKSIVSDAIAEFAESRGSIVRADGRATFEQLSVTDRLTLRRSELIRAFAARDASEVRVMHTDAGVIEGYEPPLTLLVTTDIGRGGGEADELARIATRMLRATVHVESATRLELFDHAGLRRARENSTPL</sequence>
<proteinExistence type="predicted"/>